<dbReference type="InterPro" id="IPR051013">
    <property type="entry name" value="MBL_superfamily_lactonases"/>
</dbReference>
<evidence type="ECO:0000256" key="4">
    <source>
        <dbReference type="ARBA" id="ARBA00022833"/>
    </source>
</evidence>
<proteinExistence type="inferred from homology"/>
<feature type="chain" id="PRO_5010340511" evidence="5">
    <location>
        <begin position="31"/>
        <end position="304"/>
    </location>
</feature>
<evidence type="ECO:0000256" key="1">
    <source>
        <dbReference type="ARBA" id="ARBA00007749"/>
    </source>
</evidence>
<reference evidence="8" key="1">
    <citation type="submission" date="2016-10" db="EMBL/GenBank/DDBJ databases">
        <authorList>
            <person name="Varghese N."/>
            <person name="Submissions S."/>
        </authorList>
    </citation>
    <scope>NUCLEOTIDE SEQUENCE [LARGE SCALE GENOMIC DNA]</scope>
    <source>
        <strain evidence="8">DSM 17465</strain>
    </source>
</reference>
<sequence length="304" mass="32356">MNPYTMTRRRVMLTLAATAASTMLPPISFAGELATMKLGGLELSTFSDGYFNLPNNWFGNANAETLAAAGDPVVVGANVWLIRTGKRLILVDTGSGVVFAETDPNVGKLDALLAAQGIKQDEITDIVITHMHADHIGGLLGPDAGGFSNAKIHIAEAEWTFWTDPALAERVPDEMKPLVEVAQAVAAPIKDRVTTYQGETDLGDDLTLVPLPGHTPGHSGLRIAGGGKELWIIGDAIISEVLQFRNPEITYGLDIDPQQAAKTRKELLTRLAADGVPLAATHLSYPGMGHVTQDGDGFIFKPLS</sequence>
<protein>
    <submittedName>
        <fullName evidence="7">Glyoxylase, beta-lactamase superfamily II</fullName>
    </submittedName>
</protein>
<dbReference type="InterPro" id="IPR001279">
    <property type="entry name" value="Metallo-B-lactamas"/>
</dbReference>
<keyword evidence="8" id="KW-1185">Reference proteome</keyword>
<feature type="signal peptide" evidence="5">
    <location>
        <begin position="1"/>
        <end position="30"/>
    </location>
</feature>
<dbReference type="PANTHER" id="PTHR42978:SF6">
    <property type="entry name" value="QUORUM-QUENCHING LACTONASE YTNP-RELATED"/>
    <property type="match status" value="1"/>
</dbReference>
<dbReference type="InterPro" id="IPR036866">
    <property type="entry name" value="RibonucZ/Hydroxyglut_hydro"/>
</dbReference>
<dbReference type="CDD" id="cd07720">
    <property type="entry name" value="OPHC2-like_MBL-fold"/>
    <property type="match status" value="1"/>
</dbReference>
<evidence type="ECO:0000256" key="3">
    <source>
        <dbReference type="ARBA" id="ARBA00022801"/>
    </source>
</evidence>
<gene>
    <name evidence="7" type="ORF">SAMN05444141_108227</name>
</gene>
<accession>A0A1I7DEC7</accession>
<keyword evidence="3" id="KW-0378">Hydrolase</keyword>
<dbReference type="Pfam" id="PF00753">
    <property type="entry name" value="Lactamase_B"/>
    <property type="match status" value="1"/>
</dbReference>
<evidence type="ECO:0000313" key="8">
    <source>
        <dbReference type="Proteomes" id="UP000183371"/>
    </source>
</evidence>
<dbReference type="InterPro" id="IPR006311">
    <property type="entry name" value="TAT_signal"/>
</dbReference>
<dbReference type="GO" id="GO:0016787">
    <property type="term" value="F:hydrolase activity"/>
    <property type="evidence" value="ECO:0007669"/>
    <property type="project" value="UniProtKB-KW"/>
</dbReference>
<evidence type="ECO:0000313" key="7">
    <source>
        <dbReference type="EMBL" id="SFU10028.1"/>
    </source>
</evidence>
<comment type="similarity">
    <text evidence="1">Belongs to the metallo-beta-lactamase superfamily.</text>
</comment>
<evidence type="ECO:0000256" key="2">
    <source>
        <dbReference type="ARBA" id="ARBA00022723"/>
    </source>
</evidence>
<dbReference type="SMART" id="SM00849">
    <property type="entry name" value="Lactamase_B"/>
    <property type="match status" value="1"/>
</dbReference>
<feature type="domain" description="Metallo-beta-lactamase" evidence="6">
    <location>
        <begin position="76"/>
        <end position="282"/>
    </location>
</feature>
<keyword evidence="4" id="KW-0862">Zinc</keyword>
<dbReference type="PROSITE" id="PS51318">
    <property type="entry name" value="TAT"/>
    <property type="match status" value="1"/>
</dbReference>
<dbReference type="AlphaFoldDB" id="A0A1I7DEC7"/>
<evidence type="ECO:0000256" key="5">
    <source>
        <dbReference type="SAM" id="SignalP"/>
    </source>
</evidence>
<dbReference type="RefSeq" id="WP_208609198.1">
    <property type="nucleotide sequence ID" value="NZ_FPBD01000008.1"/>
</dbReference>
<dbReference type="EMBL" id="FPBD01000008">
    <property type="protein sequence ID" value="SFU10028.1"/>
    <property type="molecule type" value="Genomic_DNA"/>
</dbReference>
<dbReference type="PANTHER" id="PTHR42978">
    <property type="entry name" value="QUORUM-QUENCHING LACTONASE YTNP-RELATED-RELATED"/>
    <property type="match status" value="1"/>
</dbReference>
<dbReference type="Proteomes" id="UP000183371">
    <property type="component" value="Unassembled WGS sequence"/>
</dbReference>
<dbReference type="GO" id="GO:0046872">
    <property type="term" value="F:metal ion binding"/>
    <property type="evidence" value="ECO:0007669"/>
    <property type="project" value="UniProtKB-KW"/>
</dbReference>
<keyword evidence="2" id="KW-0479">Metal-binding</keyword>
<organism evidence="7 8">
    <name type="scientific">Pseudovibrio denitrificans</name>
    <dbReference type="NCBI Taxonomy" id="258256"/>
    <lineage>
        <taxon>Bacteria</taxon>
        <taxon>Pseudomonadati</taxon>
        <taxon>Pseudomonadota</taxon>
        <taxon>Alphaproteobacteria</taxon>
        <taxon>Hyphomicrobiales</taxon>
        <taxon>Stappiaceae</taxon>
        <taxon>Pseudovibrio</taxon>
    </lineage>
</organism>
<name>A0A1I7DEC7_9HYPH</name>
<evidence type="ECO:0000259" key="6">
    <source>
        <dbReference type="SMART" id="SM00849"/>
    </source>
</evidence>
<dbReference type="Gene3D" id="3.60.15.10">
    <property type="entry name" value="Ribonuclease Z/Hydroxyacylglutathione hydrolase-like"/>
    <property type="match status" value="1"/>
</dbReference>
<dbReference type="SUPFAM" id="SSF56281">
    <property type="entry name" value="Metallo-hydrolase/oxidoreductase"/>
    <property type="match status" value="1"/>
</dbReference>
<keyword evidence="5" id="KW-0732">Signal</keyword>